<accession>N9BI93</accession>
<proteinExistence type="predicted"/>
<protein>
    <submittedName>
        <fullName evidence="1">Uncharacterized protein</fullName>
    </submittedName>
</protein>
<dbReference type="AlphaFoldDB" id="N9BI93"/>
<name>N9BI93_ACIJO</name>
<dbReference type="HOGENOM" id="CLU_1902137_0_0_6"/>
<dbReference type="EMBL" id="APPZ01000007">
    <property type="protein sequence ID" value="ENV72916.1"/>
    <property type="molecule type" value="Genomic_DNA"/>
</dbReference>
<dbReference type="Proteomes" id="UP000018444">
    <property type="component" value="Unassembled WGS sequence"/>
</dbReference>
<comment type="caution">
    <text evidence="1">The sequence shown here is derived from an EMBL/GenBank/DDBJ whole genome shotgun (WGS) entry which is preliminary data.</text>
</comment>
<sequence length="146" mass="16596">MPVQGNGRFKLILKMTNVKIGQYMISDIQAKYDQLSSAQKDIFAGYGLRQVKHFVEISLANIEPVLPENAFVQGVNAAGKVQAFNAETGQYYLWISDLQWQATAQPSNSIDLKEDFLEVWKVFNLGQYELIDLSHIHRDFLESQLA</sequence>
<organism evidence="1 2">
    <name type="scientific">Acinetobacter johnsonii ANC 3681</name>
    <dbReference type="NCBI Taxonomy" id="1217662"/>
    <lineage>
        <taxon>Bacteria</taxon>
        <taxon>Pseudomonadati</taxon>
        <taxon>Pseudomonadota</taxon>
        <taxon>Gammaproteobacteria</taxon>
        <taxon>Moraxellales</taxon>
        <taxon>Moraxellaceae</taxon>
        <taxon>Acinetobacter</taxon>
    </lineage>
</organism>
<dbReference type="PATRIC" id="fig|1217662.4.peg.2327"/>
<evidence type="ECO:0000313" key="1">
    <source>
        <dbReference type="EMBL" id="ENV72916.1"/>
    </source>
</evidence>
<evidence type="ECO:0000313" key="2">
    <source>
        <dbReference type="Proteomes" id="UP000018444"/>
    </source>
</evidence>
<reference evidence="1 2" key="1">
    <citation type="submission" date="2013-02" db="EMBL/GenBank/DDBJ databases">
        <title>The Genome Sequence of Acinetobacter johnsonii ANC 3681.</title>
        <authorList>
            <consortium name="The Broad Institute Genome Sequencing Platform"/>
            <consortium name="The Broad Institute Genome Sequencing Center for Infectious Disease"/>
            <person name="Cerqueira G."/>
            <person name="Feldgarden M."/>
            <person name="Courvalin P."/>
            <person name="Perichon B."/>
            <person name="Grillot-Courvalin C."/>
            <person name="Clermont D."/>
            <person name="Rocha E."/>
            <person name="Yoon E.-J."/>
            <person name="Nemec A."/>
            <person name="Walker B."/>
            <person name="Young S.K."/>
            <person name="Zeng Q."/>
            <person name="Gargeya S."/>
            <person name="Fitzgerald M."/>
            <person name="Haas B."/>
            <person name="Abouelleil A."/>
            <person name="Alvarado L."/>
            <person name="Arachchi H.M."/>
            <person name="Berlin A.M."/>
            <person name="Chapman S.B."/>
            <person name="Dewar J."/>
            <person name="Goldberg J."/>
            <person name="Griggs A."/>
            <person name="Gujja S."/>
            <person name="Hansen M."/>
            <person name="Howarth C."/>
            <person name="Imamovic A."/>
            <person name="Larimer J."/>
            <person name="McCowan C."/>
            <person name="Murphy C."/>
            <person name="Neiman D."/>
            <person name="Pearson M."/>
            <person name="Priest M."/>
            <person name="Roberts A."/>
            <person name="Saif S."/>
            <person name="Shea T."/>
            <person name="Sisk P."/>
            <person name="Sykes S."/>
            <person name="Wortman J."/>
            <person name="Nusbaum C."/>
            <person name="Birren B."/>
        </authorList>
    </citation>
    <scope>NUCLEOTIDE SEQUENCE [LARGE SCALE GENOMIC DNA]</scope>
    <source>
        <strain evidence="1 2">ANC 3681</strain>
    </source>
</reference>
<gene>
    <name evidence="1" type="ORF">F946_02397</name>
</gene>